<dbReference type="Pfam" id="PF00857">
    <property type="entry name" value="Isochorismatase"/>
    <property type="match status" value="1"/>
</dbReference>
<dbReference type="InterPro" id="IPR000868">
    <property type="entry name" value="Isochorismatase-like_dom"/>
</dbReference>
<evidence type="ECO:0000259" key="2">
    <source>
        <dbReference type="Pfam" id="PF00857"/>
    </source>
</evidence>
<dbReference type="Proteomes" id="UP000289784">
    <property type="component" value="Unassembled WGS sequence"/>
</dbReference>
<dbReference type="EMBL" id="SAWZ01000011">
    <property type="protein sequence ID" value="RXR00867.1"/>
    <property type="molecule type" value="Genomic_DNA"/>
</dbReference>
<dbReference type="PANTHER" id="PTHR43540:SF6">
    <property type="entry name" value="ISOCHORISMATASE-LIKE DOMAIN-CONTAINING PROTEIN"/>
    <property type="match status" value="1"/>
</dbReference>
<dbReference type="InterPro" id="IPR050272">
    <property type="entry name" value="Isochorismatase-like_hydrls"/>
</dbReference>
<dbReference type="Gene3D" id="3.40.50.850">
    <property type="entry name" value="Isochorismatase-like"/>
    <property type="match status" value="1"/>
</dbReference>
<sequence length="174" mass="18173">MAKHSALIVVDMFNCFDFPGAAELAKNAIAIAAPIARASLRCLEQGGHVIYSNDEVGAARSATEFANAMRALGGPSAAVAQQLHVGPETPVVVKPGHSGFFKTSLEGLLRAENIQRITVVGVAADLCVLATAIDGSMRGFDVRVAPELIAAETPTRRAHALAILEESFGLPRAD</sequence>
<feature type="domain" description="Isochorismatase-like" evidence="2">
    <location>
        <begin position="5"/>
        <end position="169"/>
    </location>
</feature>
<keyword evidence="1 3" id="KW-0378">Hydrolase</keyword>
<name>A0A4Q1JRQ0_9GAMM</name>
<gene>
    <name evidence="3" type="ORF">EPA99_16400</name>
</gene>
<evidence type="ECO:0000313" key="3">
    <source>
        <dbReference type="EMBL" id="RXR00867.1"/>
    </source>
</evidence>
<dbReference type="AlphaFoldDB" id="A0A4Q1JRQ0"/>
<dbReference type="GO" id="GO:0016787">
    <property type="term" value="F:hydrolase activity"/>
    <property type="evidence" value="ECO:0007669"/>
    <property type="project" value="UniProtKB-KW"/>
</dbReference>
<comment type="caution">
    <text evidence="3">The sequence shown here is derived from an EMBL/GenBank/DDBJ whole genome shotgun (WGS) entry which is preliminary data.</text>
</comment>
<evidence type="ECO:0000313" key="4">
    <source>
        <dbReference type="Proteomes" id="UP000289784"/>
    </source>
</evidence>
<dbReference type="SUPFAM" id="SSF52499">
    <property type="entry name" value="Isochorismatase-like hydrolases"/>
    <property type="match status" value="1"/>
</dbReference>
<organism evidence="3 4">
    <name type="scientific">Pseudoxanthomonas composti</name>
    <dbReference type="NCBI Taxonomy" id="2137479"/>
    <lineage>
        <taxon>Bacteria</taxon>
        <taxon>Pseudomonadati</taxon>
        <taxon>Pseudomonadota</taxon>
        <taxon>Gammaproteobacteria</taxon>
        <taxon>Lysobacterales</taxon>
        <taxon>Lysobacteraceae</taxon>
        <taxon>Pseudoxanthomonas</taxon>
    </lineage>
</organism>
<keyword evidence="4" id="KW-1185">Reference proteome</keyword>
<dbReference type="PANTHER" id="PTHR43540">
    <property type="entry name" value="PEROXYUREIDOACRYLATE/UREIDOACRYLATE AMIDOHYDROLASE-RELATED"/>
    <property type="match status" value="1"/>
</dbReference>
<proteinExistence type="predicted"/>
<dbReference type="CDD" id="cd00431">
    <property type="entry name" value="cysteine_hydrolases"/>
    <property type="match status" value="1"/>
</dbReference>
<dbReference type="OrthoDB" id="9807387at2"/>
<reference evidence="3 4" key="1">
    <citation type="submission" date="2019-01" db="EMBL/GenBank/DDBJ databases">
        <title>Pseudoxanthomonas composti sp. nov., isolated from compost.</title>
        <authorList>
            <person name="Yang G."/>
        </authorList>
    </citation>
    <scope>NUCLEOTIDE SEQUENCE [LARGE SCALE GENOMIC DNA]</scope>
    <source>
        <strain evidence="3 4">GSS15</strain>
    </source>
</reference>
<dbReference type="InterPro" id="IPR036380">
    <property type="entry name" value="Isochorismatase-like_sf"/>
</dbReference>
<dbReference type="RefSeq" id="WP_129472329.1">
    <property type="nucleotide sequence ID" value="NZ_SAWZ01000011.1"/>
</dbReference>
<protein>
    <submittedName>
        <fullName evidence="3">Cysteine hydrolase</fullName>
    </submittedName>
</protein>
<evidence type="ECO:0000256" key="1">
    <source>
        <dbReference type="ARBA" id="ARBA00022801"/>
    </source>
</evidence>
<accession>A0A4Q1JRQ0</accession>